<gene>
    <name evidence="1" type="ORF">EZS28_028667</name>
</gene>
<evidence type="ECO:0000313" key="2">
    <source>
        <dbReference type="Proteomes" id="UP000324800"/>
    </source>
</evidence>
<feature type="non-terminal residue" evidence="1">
    <location>
        <position position="1"/>
    </location>
</feature>
<reference evidence="1 2" key="1">
    <citation type="submission" date="2019-03" db="EMBL/GenBank/DDBJ databases">
        <title>Single cell metagenomics reveals metabolic interactions within the superorganism composed of flagellate Streblomastix strix and complex community of Bacteroidetes bacteria on its surface.</title>
        <authorList>
            <person name="Treitli S.C."/>
            <person name="Kolisko M."/>
            <person name="Husnik F."/>
            <person name="Keeling P."/>
            <person name="Hampl V."/>
        </authorList>
    </citation>
    <scope>NUCLEOTIDE SEQUENCE [LARGE SCALE GENOMIC DNA]</scope>
    <source>
        <strain evidence="1">ST1C</strain>
    </source>
</reference>
<sequence length="185" mass="19690">GIFLGCDPLSTTGSLQDQQNIDNTPTGQFRIGVNDQITEENQVLMISADGQALTFISNQFVDVATNQTITDTYTNVKIVQQFVLNAGTATSFAGITSGNIQINPTANAYDDADSSDTTRGLCISADGNTLSFNGQVIAGGSVNYSQGSAISWGTKSLGTDGGFYSDETIVFWRDHALQFDPYHHG</sequence>
<accession>A0A5J4V175</accession>
<protein>
    <submittedName>
        <fullName evidence="1">Uncharacterized protein</fullName>
    </submittedName>
</protein>
<dbReference type="Proteomes" id="UP000324800">
    <property type="component" value="Unassembled WGS sequence"/>
</dbReference>
<organism evidence="1 2">
    <name type="scientific">Streblomastix strix</name>
    <dbReference type="NCBI Taxonomy" id="222440"/>
    <lineage>
        <taxon>Eukaryota</taxon>
        <taxon>Metamonada</taxon>
        <taxon>Preaxostyla</taxon>
        <taxon>Oxymonadida</taxon>
        <taxon>Streblomastigidae</taxon>
        <taxon>Streblomastix</taxon>
    </lineage>
</organism>
<proteinExistence type="predicted"/>
<comment type="caution">
    <text evidence="1">The sequence shown here is derived from an EMBL/GenBank/DDBJ whole genome shotgun (WGS) entry which is preliminary data.</text>
</comment>
<dbReference type="AlphaFoldDB" id="A0A5J4V175"/>
<dbReference type="EMBL" id="SNRW01010975">
    <property type="protein sequence ID" value="KAA6375805.1"/>
    <property type="molecule type" value="Genomic_DNA"/>
</dbReference>
<name>A0A5J4V175_9EUKA</name>
<evidence type="ECO:0000313" key="1">
    <source>
        <dbReference type="EMBL" id="KAA6375805.1"/>
    </source>
</evidence>